<evidence type="ECO:0000259" key="5">
    <source>
        <dbReference type="PROSITE" id="PS51464"/>
    </source>
</evidence>
<keyword evidence="7" id="KW-1185">Reference proteome</keyword>
<evidence type="ECO:0000256" key="3">
    <source>
        <dbReference type="ARBA" id="ARBA00023163"/>
    </source>
</evidence>
<dbReference type="EMBL" id="AZEC01000001">
    <property type="protein sequence ID" value="KRL14701.1"/>
    <property type="molecule type" value="Genomic_DNA"/>
</dbReference>
<dbReference type="InterPro" id="IPR035472">
    <property type="entry name" value="RpiR-like_SIS"/>
</dbReference>
<dbReference type="GO" id="GO:0097367">
    <property type="term" value="F:carbohydrate derivative binding"/>
    <property type="evidence" value="ECO:0007669"/>
    <property type="project" value="InterPro"/>
</dbReference>
<dbReference type="SUPFAM" id="SSF46689">
    <property type="entry name" value="Homeodomain-like"/>
    <property type="match status" value="1"/>
</dbReference>
<keyword evidence="1" id="KW-0805">Transcription regulation</keyword>
<dbReference type="SUPFAM" id="SSF53697">
    <property type="entry name" value="SIS domain"/>
    <property type="match status" value="1"/>
</dbReference>
<dbReference type="GO" id="GO:0003677">
    <property type="term" value="F:DNA binding"/>
    <property type="evidence" value="ECO:0007669"/>
    <property type="project" value="UniProtKB-KW"/>
</dbReference>
<proteinExistence type="predicted"/>
<comment type="caution">
    <text evidence="6">The sequence shown here is derived from an EMBL/GenBank/DDBJ whole genome shotgun (WGS) entry which is preliminary data.</text>
</comment>
<evidence type="ECO:0000259" key="4">
    <source>
        <dbReference type="PROSITE" id="PS51071"/>
    </source>
</evidence>
<keyword evidence="3" id="KW-0804">Transcription</keyword>
<dbReference type="PATRIC" id="fig|1423792.3.peg.360"/>
<sequence>MKEMNVLATINGLFPSLTKSEQKVAQYVEVNADEVVHLSIGDLSQKAGVADTTVIRFCRKLKFRGYQDFKVALTRDLAISQERVKAANDGETYPVVAEYLDYLKQANAQIDLTNVDQAAKMIDQAGRVFLLAAGFSGIVGRYFRERMKRLGKVVVFDGDTHLQTIDLASIQPHDLVIAISQTGNTVDVVRNIQLAGKLKAPVISITNYLDSEISSMSDLTLVAPPGHGKDSSELPPVMGQLVIIDLICQHIRDQNPERAKEMRDRINSVLIEGL</sequence>
<feature type="domain" description="SIS" evidence="5">
    <location>
        <begin position="118"/>
        <end position="257"/>
    </location>
</feature>
<keyword evidence="2" id="KW-0238">DNA-binding</keyword>
<dbReference type="AlphaFoldDB" id="A0A0R1N3C7"/>
<dbReference type="InterPro" id="IPR009057">
    <property type="entry name" value="Homeodomain-like_sf"/>
</dbReference>
<dbReference type="Gene3D" id="3.40.50.10490">
    <property type="entry name" value="Glucose-6-phosphate isomerase like protein, domain 1"/>
    <property type="match status" value="1"/>
</dbReference>
<gene>
    <name evidence="6" type="ORF">FD09_GL000358</name>
</gene>
<evidence type="ECO:0000313" key="6">
    <source>
        <dbReference type="EMBL" id="KRL14701.1"/>
    </source>
</evidence>
<dbReference type="Proteomes" id="UP000051330">
    <property type="component" value="Unassembled WGS sequence"/>
</dbReference>
<evidence type="ECO:0000256" key="1">
    <source>
        <dbReference type="ARBA" id="ARBA00023015"/>
    </source>
</evidence>
<dbReference type="Gene3D" id="1.10.10.10">
    <property type="entry name" value="Winged helix-like DNA-binding domain superfamily/Winged helix DNA-binding domain"/>
    <property type="match status" value="1"/>
</dbReference>
<evidence type="ECO:0000256" key="2">
    <source>
        <dbReference type="ARBA" id="ARBA00023125"/>
    </source>
</evidence>
<reference evidence="6 7" key="1">
    <citation type="journal article" date="2015" name="Genome Announc.">
        <title>Expanding the biotechnology potential of lactobacilli through comparative genomics of 213 strains and associated genera.</title>
        <authorList>
            <person name="Sun Z."/>
            <person name="Harris H.M."/>
            <person name="McCann A."/>
            <person name="Guo C."/>
            <person name="Argimon S."/>
            <person name="Zhang W."/>
            <person name="Yang X."/>
            <person name="Jeffery I.B."/>
            <person name="Cooney J.C."/>
            <person name="Kagawa T.F."/>
            <person name="Liu W."/>
            <person name="Song Y."/>
            <person name="Salvetti E."/>
            <person name="Wrobel A."/>
            <person name="Rasinkangas P."/>
            <person name="Parkhill J."/>
            <person name="Rea M.C."/>
            <person name="O'Sullivan O."/>
            <person name="Ritari J."/>
            <person name="Douillard F.P."/>
            <person name="Paul Ross R."/>
            <person name="Yang R."/>
            <person name="Briner A.E."/>
            <person name="Felis G.E."/>
            <person name="de Vos W.M."/>
            <person name="Barrangou R."/>
            <person name="Klaenhammer T.R."/>
            <person name="Caufield P.W."/>
            <person name="Cui Y."/>
            <person name="Zhang H."/>
            <person name="O'Toole P.W."/>
        </authorList>
    </citation>
    <scope>NUCLEOTIDE SEQUENCE [LARGE SCALE GENOMIC DNA]</scope>
    <source>
        <strain evidence="6 7">DSM 12744</strain>
    </source>
</reference>
<dbReference type="PROSITE" id="PS51464">
    <property type="entry name" value="SIS"/>
    <property type="match status" value="1"/>
</dbReference>
<dbReference type="CDD" id="cd05013">
    <property type="entry name" value="SIS_RpiR"/>
    <property type="match status" value="1"/>
</dbReference>
<dbReference type="InterPro" id="IPR046348">
    <property type="entry name" value="SIS_dom_sf"/>
</dbReference>
<dbReference type="InterPro" id="IPR000281">
    <property type="entry name" value="HTH_RpiR"/>
</dbReference>
<dbReference type="InterPro" id="IPR047640">
    <property type="entry name" value="RpiR-like"/>
</dbReference>
<dbReference type="Pfam" id="PF01380">
    <property type="entry name" value="SIS"/>
    <property type="match status" value="1"/>
</dbReference>
<organism evidence="6 7">
    <name type="scientific">Schleiferilactobacillus perolens DSM 12744</name>
    <dbReference type="NCBI Taxonomy" id="1423792"/>
    <lineage>
        <taxon>Bacteria</taxon>
        <taxon>Bacillati</taxon>
        <taxon>Bacillota</taxon>
        <taxon>Bacilli</taxon>
        <taxon>Lactobacillales</taxon>
        <taxon>Lactobacillaceae</taxon>
        <taxon>Schleiferilactobacillus</taxon>
    </lineage>
</organism>
<dbReference type="PROSITE" id="PS51071">
    <property type="entry name" value="HTH_RPIR"/>
    <property type="match status" value="1"/>
</dbReference>
<dbReference type="GO" id="GO:0003700">
    <property type="term" value="F:DNA-binding transcription factor activity"/>
    <property type="evidence" value="ECO:0007669"/>
    <property type="project" value="InterPro"/>
</dbReference>
<dbReference type="PANTHER" id="PTHR30514">
    <property type="entry name" value="GLUCOKINASE"/>
    <property type="match status" value="1"/>
</dbReference>
<dbReference type="InterPro" id="IPR036388">
    <property type="entry name" value="WH-like_DNA-bd_sf"/>
</dbReference>
<accession>A0A0R1N3C7</accession>
<dbReference type="GO" id="GO:1901135">
    <property type="term" value="P:carbohydrate derivative metabolic process"/>
    <property type="evidence" value="ECO:0007669"/>
    <property type="project" value="InterPro"/>
</dbReference>
<dbReference type="STRING" id="1423792.FD09_GL000358"/>
<protein>
    <submittedName>
        <fullName evidence="6">Transcription regulator</fullName>
    </submittedName>
</protein>
<name>A0A0R1N3C7_9LACO</name>
<evidence type="ECO:0000313" key="7">
    <source>
        <dbReference type="Proteomes" id="UP000051330"/>
    </source>
</evidence>
<feature type="domain" description="HTH rpiR-type" evidence="4">
    <location>
        <begin position="4"/>
        <end position="80"/>
    </location>
</feature>
<dbReference type="Pfam" id="PF01418">
    <property type="entry name" value="HTH_6"/>
    <property type="match status" value="1"/>
</dbReference>
<dbReference type="PANTHER" id="PTHR30514:SF1">
    <property type="entry name" value="HTH-TYPE TRANSCRIPTIONAL REGULATOR HEXR-RELATED"/>
    <property type="match status" value="1"/>
</dbReference>
<dbReference type="InterPro" id="IPR001347">
    <property type="entry name" value="SIS_dom"/>
</dbReference>